<evidence type="ECO:0000313" key="1">
    <source>
        <dbReference type="EMBL" id="DAG01493.1"/>
    </source>
</evidence>
<dbReference type="EMBL" id="BK016193">
    <property type="protein sequence ID" value="DAG01493.1"/>
    <property type="molecule type" value="Genomic_DNA"/>
</dbReference>
<organism evidence="1">
    <name type="scientific">Myoviridae sp. ct8iP21</name>
    <dbReference type="NCBI Taxonomy" id="2825041"/>
    <lineage>
        <taxon>Viruses</taxon>
        <taxon>Duplodnaviria</taxon>
        <taxon>Heunggongvirae</taxon>
        <taxon>Uroviricota</taxon>
        <taxon>Caudoviricetes</taxon>
    </lineage>
</organism>
<protein>
    <submittedName>
        <fullName evidence="1">UBA-like domain protein</fullName>
    </submittedName>
</protein>
<name>A0A8S5V469_9CAUD</name>
<proteinExistence type="predicted"/>
<reference evidence="1" key="1">
    <citation type="journal article" date="2021" name="Proc. Natl. Acad. Sci. U.S.A.">
        <title>A Catalog of Tens of Thousands of Viruses from Human Metagenomes Reveals Hidden Associations with Chronic Diseases.</title>
        <authorList>
            <person name="Tisza M.J."/>
            <person name="Buck C.B."/>
        </authorList>
    </citation>
    <scope>NUCLEOTIDE SEQUENCE</scope>
    <source>
        <strain evidence="1">Ct8iP21</strain>
    </source>
</reference>
<sequence length="132" mass="15120">MTKLSKEEMARREGMAYALKVAKEKGISGLEAELIMRNALNLPLRISQKDMKTFSNNVKMNTIDTVMVLMAVTLHDEFGFGPKRVQRAINRLQFKADCVTENYSTMQEQINIIKEELNINLGIRKNDKDVKI</sequence>
<accession>A0A8S5V469</accession>